<gene>
    <name evidence="1" type="ORF">V6984_00265</name>
</gene>
<evidence type="ECO:0000313" key="1">
    <source>
        <dbReference type="EMBL" id="XAH74242.1"/>
    </source>
</evidence>
<dbReference type="SUPFAM" id="SSF159245">
    <property type="entry name" value="AttH-like"/>
    <property type="match status" value="1"/>
</dbReference>
<accession>A0ABZ3EX57</accession>
<keyword evidence="2" id="KW-1185">Reference proteome</keyword>
<dbReference type="Pfam" id="PF14249">
    <property type="entry name" value="Tocopherol_cycl"/>
    <property type="match status" value="1"/>
</dbReference>
<sequence length="313" mass="35830">MNNFRGGHRKKAYFEGWYLKHQKDNISIAFIPAFHVNEKGERTASVQVVTAEGTYCFSFEEKEFYASKKQFYVKINNNVFSEGGISVNLKNENVTITGILYYSPFTELLSDIMGPFRFLPFMQCRHGVLSMLHSIDGRLTINGREYDFSNGTGYVEKDSGSSFPLFYTWAQCVGWTGKRDCSMMASAAHIPFGCFTFTGCICAILYQGREYRLATYMGARIMKNTHNILIIKQGKYKLEIYKAKEEAKENGKRAGEKEDKLLLYAPQKGSMHRKIEENIACTVRCRFTVSGKPIFDFTDHRASFEYVGQQDGY</sequence>
<dbReference type="Proteomes" id="UP001451571">
    <property type="component" value="Chromosome"/>
</dbReference>
<organism evidence="1 2">
    <name type="scientific">Kineothrix sedimenti</name>
    <dbReference type="NCBI Taxonomy" id="3123317"/>
    <lineage>
        <taxon>Bacteria</taxon>
        <taxon>Bacillati</taxon>
        <taxon>Bacillota</taxon>
        <taxon>Clostridia</taxon>
        <taxon>Lachnospirales</taxon>
        <taxon>Lachnospiraceae</taxon>
        <taxon>Kineothrix</taxon>
    </lineage>
</organism>
<dbReference type="InterPro" id="IPR025893">
    <property type="entry name" value="Tocopherol_cyclase"/>
</dbReference>
<reference evidence="1 2" key="1">
    <citation type="submission" date="2024-02" db="EMBL/GenBank/DDBJ databases">
        <title>Bacterial strain from lacustrine sediment.</title>
        <authorList>
            <person name="Petit C."/>
            <person name="Fadhlaoui K."/>
        </authorList>
    </citation>
    <scope>NUCLEOTIDE SEQUENCE [LARGE SCALE GENOMIC DNA]</scope>
    <source>
        <strain evidence="1 2">IPX-CK</strain>
    </source>
</reference>
<protein>
    <submittedName>
        <fullName evidence="1">Tocopherol cyclase family protein</fullName>
    </submittedName>
</protein>
<name>A0ABZ3EX57_9FIRM</name>
<dbReference type="PANTHER" id="PTHR35309:SF4">
    <property type="entry name" value="TOCOPHEROL CYCLASE"/>
    <property type="match status" value="1"/>
</dbReference>
<dbReference type="EMBL" id="CP146256">
    <property type="protein sequence ID" value="XAH74242.1"/>
    <property type="molecule type" value="Genomic_DNA"/>
</dbReference>
<dbReference type="PANTHER" id="PTHR35309">
    <property type="match status" value="1"/>
</dbReference>
<dbReference type="RefSeq" id="WP_342757836.1">
    <property type="nucleotide sequence ID" value="NZ_CP146256.1"/>
</dbReference>
<proteinExistence type="predicted"/>
<evidence type="ECO:0000313" key="2">
    <source>
        <dbReference type="Proteomes" id="UP001451571"/>
    </source>
</evidence>